<evidence type="ECO:0000256" key="2">
    <source>
        <dbReference type="ARBA" id="ARBA00022475"/>
    </source>
</evidence>
<feature type="domain" description="DUF3817" evidence="7">
    <location>
        <begin position="9"/>
        <end position="94"/>
    </location>
</feature>
<comment type="caution">
    <text evidence="8">The sequence shown here is derived from an EMBL/GenBank/DDBJ whole genome shotgun (WGS) entry which is preliminary data.</text>
</comment>
<dbReference type="InterPro" id="IPR023845">
    <property type="entry name" value="DUF3817_TM"/>
</dbReference>
<evidence type="ECO:0000256" key="3">
    <source>
        <dbReference type="ARBA" id="ARBA00022692"/>
    </source>
</evidence>
<dbReference type="PANTHER" id="PTHR40077">
    <property type="entry name" value="MEMBRANE PROTEIN-RELATED"/>
    <property type="match status" value="1"/>
</dbReference>
<dbReference type="Pfam" id="PF12823">
    <property type="entry name" value="DUF3817"/>
    <property type="match status" value="1"/>
</dbReference>
<gene>
    <name evidence="8" type="ORF">M23134_03654</name>
</gene>
<evidence type="ECO:0000313" key="8">
    <source>
        <dbReference type="EMBL" id="EAY24268.1"/>
    </source>
</evidence>
<dbReference type="OrthoDB" id="1121311at2"/>
<evidence type="ECO:0000256" key="4">
    <source>
        <dbReference type="ARBA" id="ARBA00022989"/>
    </source>
</evidence>
<sequence>MNTLKTALGRLRIMGFLEGLSFLVLLGIAMPLKYIWQMPEAVKITGAVHGLLFVVYCILLIQVKIEHEWPLKKVGLAILASIVPFGPFIADKKLFGEVESTSNG</sequence>
<evidence type="ECO:0000256" key="6">
    <source>
        <dbReference type="SAM" id="Phobius"/>
    </source>
</evidence>
<evidence type="ECO:0000256" key="1">
    <source>
        <dbReference type="ARBA" id="ARBA00004651"/>
    </source>
</evidence>
<evidence type="ECO:0000256" key="5">
    <source>
        <dbReference type="ARBA" id="ARBA00023136"/>
    </source>
</evidence>
<feature type="transmembrane region" description="Helical" evidence="6">
    <location>
        <begin position="12"/>
        <end position="32"/>
    </location>
</feature>
<dbReference type="GO" id="GO:0005886">
    <property type="term" value="C:plasma membrane"/>
    <property type="evidence" value="ECO:0007669"/>
    <property type="project" value="UniProtKB-SubCell"/>
</dbReference>
<dbReference type="EMBL" id="AAWS01000075">
    <property type="protein sequence ID" value="EAY24268.1"/>
    <property type="molecule type" value="Genomic_DNA"/>
</dbReference>
<dbReference type="NCBIfam" id="TIGR03954">
    <property type="entry name" value="integ_memb_HG"/>
    <property type="match status" value="1"/>
</dbReference>
<keyword evidence="2" id="KW-1003">Cell membrane</keyword>
<name>A1ZZB6_MICM2</name>
<evidence type="ECO:0000313" key="9">
    <source>
        <dbReference type="Proteomes" id="UP000004095"/>
    </source>
</evidence>
<accession>A1ZZB6</accession>
<organism evidence="8 9">
    <name type="scientific">Microscilla marina ATCC 23134</name>
    <dbReference type="NCBI Taxonomy" id="313606"/>
    <lineage>
        <taxon>Bacteria</taxon>
        <taxon>Pseudomonadati</taxon>
        <taxon>Bacteroidota</taxon>
        <taxon>Cytophagia</taxon>
        <taxon>Cytophagales</taxon>
        <taxon>Microscillaceae</taxon>
        <taxon>Microscilla</taxon>
    </lineage>
</organism>
<keyword evidence="5 6" id="KW-0472">Membrane</keyword>
<keyword evidence="4 6" id="KW-1133">Transmembrane helix</keyword>
<feature type="transmembrane region" description="Helical" evidence="6">
    <location>
        <begin position="44"/>
        <end position="62"/>
    </location>
</feature>
<feature type="transmembrane region" description="Helical" evidence="6">
    <location>
        <begin position="74"/>
        <end position="90"/>
    </location>
</feature>
<evidence type="ECO:0000259" key="7">
    <source>
        <dbReference type="Pfam" id="PF12823"/>
    </source>
</evidence>
<dbReference type="RefSeq" id="WP_002705143.1">
    <property type="nucleotide sequence ID" value="NZ_AAWS01000075.1"/>
</dbReference>
<keyword evidence="9" id="KW-1185">Reference proteome</keyword>
<proteinExistence type="predicted"/>
<protein>
    <submittedName>
        <fullName evidence="8">Conserved membrane protein YdzA</fullName>
    </submittedName>
</protein>
<reference evidence="8 9" key="1">
    <citation type="submission" date="2007-01" db="EMBL/GenBank/DDBJ databases">
        <authorList>
            <person name="Haygood M."/>
            <person name="Podell S."/>
            <person name="Anderson C."/>
            <person name="Hopkinson B."/>
            <person name="Roe K."/>
            <person name="Barbeau K."/>
            <person name="Gaasterland T."/>
            <person name="Ferriera S."/>
            <person name="Johnson J."/>
            <person name="Kravitz S."/>
            <person name="Beeson K."/>
            <person name="Sutton G."/>
            <person name="Rogers Y.-H."/>
            <person name="Friedman R."/>
            <person name="Frazier M."/>
            <person name="Venter J.C."/>
        </authorList>
    </citation>
    <scope>NUCLEOTIDE SEQUENCE [LARGE SCALE GENOMIC DNA]</scope>
    <source>
        <strain evidence="8 9">ATCC 23134</strain>
    </source>
</reference>
<dbReference type="Proteomes" id="UP000004095">
    <property type="component" value="Unassembled WGS sequence"/>
</dbReference>
<keyword evidence="3 6" id="KW-0812">Transmembrane</keyword>
<comment type="subcellular location">
    <subcellularLocation>
        <location evidence="1">Cell membrane</location>
        <topology evidence="1">Multi-pass membrane protein</topology>
    </subcellularLocation>
</comment>
<dbReference type="PANTHER" id="PTHR40077:SF1">
    <property type="entry name" value="MEMBRANE PROTEIN"/>
    <property type="match status" value="1"/>
</dbReference>
<dbReference type="AlphaFoldDB" id="A1ZZB6"/>
<dbReference type="eggNOG" id="COG2814">
    <property type="taxonomic scope" value="Bacteria"/>
</dbReference>